<gene>
    <name evidence="8" type="ORF">CB5_LOCUS26637</name>
</gene>
<keyword evidence="3" id="KW-0677">Repeat</keyword>
<evidence type="ECO:0000256" key="1">
    <source>
        <dbReference type="ARBA" id="ARBA00008894"/>
    </source>
</evidence>
<dbReference type="Pfam" id="PF18052">
    <property type="entry name" value="Rx_N"/>
    <property type="match status" value="1"/>
</dbReference>
<keyword evidence="4" id="KW-0547">Nucleotide-binding</keyword>
<dbReference type="GO" id="GO:0000166">
    <property type="term" value="F:nucleotide binding"/>
    <property type="evidence" value="ECO:0007669"/>
    <property type="project" value="UniProtKB-KW"/>
</dbReference>
<name>A0A6V7QKW0_ANACO</name>
<sequence>MPVLEPIILAAVGWVASPVVAKLLNKAFASSGFNAEKKLRKLRVTVLQVLKSVIEKAEGSEYRSEVEDWLQRLKDAYQGVQDALDLLNNRRLKRAAAAASGSKRQTNPVRAPLHVPNT</sequence>
<evidence type="ECO:0000256" key="4">
    <source>
        <dbReference type="ARBA" id="ARBA00022741"/>
    </source>
</evidence>
<keyword evidence="2" id="KW-0433">Leucine-rich repeat</keyword>
<evidence type="ECO:0000256" key="6">
    <source>
        <dbReference type="SAM" id="MobiDB-lite"/>
    </source>
</evidence>
<protein>
    <recommendedName>
        <fullName evidence="7">Disease resistance N-terminal domain-containing protein</fullName>
    </recommendedName>
</protein>
<dbReference type="InterPro" id="IPR041118">
    <property type="entry name" value="Rx_N"/>
</dbReference>
<dbReference type="GO" id="GO:0006952">
    <property type="term" value="P:defense response"/>
    <property type="evidence" value="ECO:0007669"/>
    <property type="project" value="UniProtKB-KW"/>
</dbReference>
<comment type="similarity">
    <text evidence="1">Belongs to the disease resistance NB-LRR family.</text>
</comment>
<proteinExistence type="inferred from homology"/>
<dbReference type="AlphaFoldDB" id="A0A6V7QKW0"/>
<evidence type="ECO:0000259" key="7">
    <source>
        <dbReference type="Pfam" id="PF18052"/>
    </source>
</evidence>
<evidence type="ECO:0000256" key="5">
    <source>
        <dbReference type="ARBA" id="ARBA00022821"/>
    </source>
</evidence>
<accession>A0A6V7QKW0</accession>
<evidence type="ECO:0000256" key="3">
    <source>
        <dbReference type="ARBA" id="ARBA00022737"/>
    </source>
</evidence>
<dbReference type="EMBL" id="LR862136">
    <property type="protein sequence ID" value="CAD1843426.1"/>
    <property type="molecule type" value="Genomic_DNA"/>
</dbReference>
<evidence type="ECO:0000313" key="8">
    <source>
        <dbReference type="EMBL" id="CAD1843426.1"/>
    </source>
</evidence>
<keyword evidence="5" id="KW-0611">Plant defense</keyword>
<evidence type="ECO:0000256" key="2">
    <source>
        <dbReference type="ARBA" id="ARBA00022614"/>
    </source>
</evidence>
<organism evidence="8">
    <name type="scientific">Ananas comosus var. bracteatus</name>
    <name type="common">red pineapple</name>
    <dbReference type="NCBI Taxonomy" id="296719"/>
    <lineage>
        <taxon>Eukaryota</taxon>
        <taxon>Viridiplantae</taxon>
        <taxon>Streptophyta</taxon>
        <taxon>Embryophyta</taxon>
        <taxon>Tracheophyta</taxon>
        <taxon>Spermatophyta</taxon>
        <taxon>Magnoliopsida</taxon>
        <taxon>Liliopsida</taxon>
        <taxon>Poales</taxon>
        <taxon>Bromeliaceae</taxon>
        <taxon>Bromelioideae</taxon>
        <taxon>Ananas</taxon>
    </lineage>
</organism>
<reference evidence="8" key="1">
    <citation type="submission" date="2020-07" db="EMBL/GenBank/DDBJ databases">
        <authorList>
            <person name="Lin J."/>
        </authorList>
    </citation>
    <scope>NUCLEOTIDE SEQUENCE</scope>
</reference>
<feature type="domain" description="Disease resistance N-terminal" evidence="7">
    <location>
        <begin position="19"/>
        <end position="99"/>
    </location>
</feature>
<feature type="region of interest" description="Disordered" evidence="6">
    <location>
        <begin position="97"/>
        <end position="118"/>
    </location>
</feature>